<feature type="compositionally biased region" description="Basic and acidic residues" evidence="1">
    <location>
        <begin position="37"/>
        <end position="55"/>
    </location>
</feature>
<evidence type="ECO:0000313" key="4">
    <source>
        <dbReference type="Proteomes" id="UP000239560"/>
    </source>
</evidence>
<feature type="compositionally biased region" description="Pro residues" evidence="1">
    <location>
        <begin position="91"/>
        <end position="104"/>
    </location>
</feature>
<sequence length="669" mass="75154">MLRRATRFPLLASSSTTPFSPHQCIHTLARPAGMGKEYYRRKDERRDSPYEDRRGRGSGGGWQSDAVYAEQGNGYGQSQGWQDWQAGATRPYPPPTFAPQPPFFPNQAAPPFGQFDWGPYGQPYAPQPGPSNWQAWGPPVPPFQPPFPTPNLPFNDAPFVPAPAQPFFHPTAPTQAPFSPSAPFENGWHSTNPVRSGTRPPRSPARGRRDDNRRAEQDRPDHRVPLPYAYAGDGTYVPPTRRERMHRREGPAYPPTQTYLDAANGESETFETEEQVGTKEPVVLVLDLNNTLLVRGERNAAGSKTPVVRPYLATFLEYICTTTEPDLVSGKPRFQPIIYSSARSYNVLSMLAAINLIPPSRVPPPFDSRAPFPAAPIAEKYRSPSPSRSPTPPPRHGDYVYVQAPYKPEPSEGDVLKLVFTREMMGLSPMDYHGDVETVKDLAKVWERLGWAEESGSEGGRRATVTSRNGVEEALSPEEVARRDEMGAQRTLLLDDEAGKAAQQPYSHLPIRPYLIHQGHMPRFPYIPRNSRSSRSPSPISSIDPEIPSYLRALEVRDDHPPAWDDALLRSVWELENLRRESNVAAAVKSGFLQWLRDDAREAVQKAKEGKKVTEEMVDAELAKRGRMVCERLGIEVRRKWDPRWRQRVLQRREDMLAKAERAAGKAAE</sequence>
<dbReference type="InterPro" id="IPR023214">
    <property type="entry name" value="HAD_sf"/>
</dbReference>
<feature type="region of interest" description="Disordered" evidence="1">
    <location>
        <begin position="167"/>
        <end position="258"/>
    </location>
</feature>
<feature type="compositionally biased region" description="Basic and acidic residues" evidence="1">
    <location>
        <begin position="240"/>
        <end position="250"/>
    </location>
</feature>
<proteinExistence type="predicted"/>
<organism evidence="3 4">
    <name type="scientific">Rhodotorula toruloides</name>
    <name type="common">Yeast</name>
    <name type="synonym">Rhodosporidium toruloides</name>
    <dbReference type="NCBI Taxonomy" id="5286"/>
    <lineage>
        <taxon>Eukaryota</taxon>
        <taxon>Fungi</taxon>
        <taxon>Dikarya</taxon>
        <taxon>Basidiomycota</taxon>
        <taxon>Pucciniomycotina</taxon>
        <taxon>Microbotryomycetes</taxon>
        <taxon>Sporidiobolales</taxon>
        <taxon>Sporidiobolaceae</taxon>
        <taxon>Rhodotorula</taxon>
    </lineage>
</organism>
<dbReference type="OrthoDB" id="1711508at2759"/>
<dbReference type="AlphaFoldDB" id="A0A2S9ZXW8"/>
<name>A0A2S9ZXW8_RHOTO</name>
<dbReference type="Proteomes" id="UP000239560">
    <property type="component" value="Unassembled WGS sequence"/>
</dbReference>
<feature type="domain" description="FCP1 homology" evidence="2">
    <location>
        <begin position="280"/>
        <end position="521"/>
    </location>
</feature>
<dbReference type="EMBL" id="LCTV02000014">
    <property type="protein sequence ID" value="PRQ70606.1"/>
    <property type="molecule type" value="Genomic_DNA"/>
</dbReference>
<feature type="region of interest" description="Disordered" evidence="1">
    <location>
        <begin position="36"/>
        <end position="111"/>
    </location>
</feature>
<evidence type="ECO:0000256" key="1">
    <source>
        <dbReference type="SAM" id="MobiDB-lite"/>
    </source>
</evidence>
<evidence type="ECO:0000259" key="2">
    <source>
        <dbReference type="SMART" id="SM00577"/>
    </source>
</evidence>
<dbReference type="SMART" id="SM00577">
    <property type="entry name" value="CPDc"/>
    <property type="match status" value="1"/>
</dbReference>
<feature type="region of interest" description="Disordered" evidence="1">
    <location>
        <begin position="377"/>
        <end position="397"/>
    </location>
</feature>
<dbReference type="InterPro" id="IPR004274">
    <property type="entry name" value="FCP1_dom"/>
</dbReference>
<feature type="compositionally biased region" description="Basic and acidic residues" evidence="1">
    <location>
        <begin position="207"/>
        <end position="224"/>
    </location>
</feature>
<evidence type="ECO:0000313" key="3">
    <source>
        <dbReference type="EMBL" id="PRQ70606.1"/>
    </source>
</evidence>
<dbReference type="Gene3D" id="3.40.50.1000">
    <property type="entry name" value="HAD superfamily/HAD-like"/>
    <property type="match status" value="1"/>
</dbReference>
<protein>
    <submittedName>
        <fullName evidence="3">Salivary gland secretion 1</fullName>
    </submittedName>
</protein>
<gene>
    <name evidence="3" type="ORF">AAT19DRAFT_10763</name>
</gene>
<accession>A0A2S9ZXW8</accession>
<comment type="caution">
    <text evidence="3">The sequence shown here is derived from an EMBL/GenBank/DDBJ whole genome shotgun (WGS) entry which is preliminary data.</text>
</comment>
<reference evidence="3 4" key="1">
    <citation type="journal article" date="2018" name="Elife">
        <title>Functional genomics of lipid metabolism in the oleaginous yeast Rhodosporidium toruloides.</title>
        <authorList>
            <person name="Coradetti S.T."/>
            <person name="Pinel D."/>
            <person name="Geiselman G."/>
            <person name="Ito M."/>
            <person name="Mondo S."/>
            <person name="Reilly M.C."/>
            <person name="Cheng Y.F."/>
            <person name="Bauer S."/>
            <person name="Grigoriev I."/>
            <person name="Gladden J.M."/>
            <person name="Simmons B.A."/>
            <person name="Brem R."/>
            <person name="Arkin A.P."/>
            <person name="Skerker J.M."/>
        </authorList>
    </citation>
    <scope>NUCLEOTIDE SEQUENCE [LARGE SCALE GENOMIC DNA]</scope>
    <source>
        <strain evidence="3 4">NBRC 0880</strain>
    </source>
</reference>